<dbReference type="Pfam" id="PF03357">
    <property type="entry name" value="Snf7"/>
    <property type="match status" value="1"/>
</dbReference>
<evidence type="ECO:0008006" key="3">
    <source>
        <dbReference type="Google" id="ProtNLM"/>
    </source>
</evidence>
<dbReference type="PANTHER" id="PTHR10476">
    <property type="entry name" value="CHARGED MULTIVESICULAR BODY PROTEIN"/>
    <property type="match status" value="1"/>
</dbReference>
<dbReference type="InterPro" id="IPR005024">
    <property type="entry name" value="Snf7_fam"/>
</dbReference>
<dbReference type="GO" id="GO:0007034">
    <property type="term" value="P:vacuolar transport"/>
    <property type="evidence" value="ECO:0007669"/>
    <property type="project" value="InterPro"/>
</dbReference>
<evidence type="ECO:0000256" key="1">
    <source>
        <dbReference type="SAM" id="MobiDB-lite"/>
    </source>
</evidence>
<reference evidence="2" key="1">
    <citation type="submission" date="2021-01" db="EMBL/GenBank/DDBJ databases">
        <authorList>
            <person name="Corre E."/>
            <person name="Pelletier E."/>
            <person name="Niang G."/>
            <person name="Scheremetjew M."/>
            <person name="Finn R."/>
            <person name="Kale V."/>
            <person name="Holt S."/>
            <person name="Cochrane G."/>
            <person name="Meng A."/>
            <person name="Brown T."/>
            <person name="Cohen L."/>
        </authorList>
    </citation>
    <scope>NUCLEOTIDE SEQUENCE</scope>
    <source>
        <strain evidence="2">CCMP443</strain>
    </source>
</reference>
<organism evidence="2">
    <name type="scientific">Hemiselmis tepida</name>
    <dbReference type="NCBI Taxonomy" id="464990"/>
    <lineage>
        <taxon>Eukaryota</taxon>
        <taxon>Cryptophyceae</taxon>
        <taxon>Cryptomonadales</taxon>
        <taxon>Hemiselmidaceae</taxon>
        <taxon>Hemiselmis</taxon>
    </lineage>
</organism>
<dbReference type="AlphaFoldDB" id="A0A7S0VMA6"/>
<sequence>MFGFGGNSSKKLEDELFNLKFFAKQLEREAKKSEKEEAKEKAKVKKEIEKGRGENAQIAAQNAILHKNLALNYLKTAARIDAVAGKLGAAIKMQKVTKSMGQITGTMSKVLASMDLAKIQTTMDQFEKAFDDTDVLAQTVTGTMESTTALSTPQQQIDDLMMQVAEEHQLDLGGVMPNAVRTQAQAAPAAAEEEEDELTKRLNALKAPE</sequence>
<accession>A0A7S0VMA6</accession>
<evidence type="ECO:0000313" key="2">
    <source>
        <dbReference type="EMBL" id="CAD8793047.1"/>
    </source>
</evidence>
<dbReference type="EMBL" id="HBFN01012752">
    <property type="protein sequence ID" value="CAD8793047.1"/>
    <property type="molecule type" value="Transcribed_RNA"/>
</dbReference>
<dbReference type="Gene3D" id="6.10.140.1230">
    <property type="match status" value="1"/>
</dbReference>
<proteinExistence type="predicted"/>
<gene>
    <name evidence="2" type="ORF">HTEP1355_LOCUS7317</name>
</gene>
<name>A0A7S0VMA6_9CRYP</name>
<protein>
    <recommendedName>
        <fullName evidence="3">Charged multivesicular body protein 1a</fullName>
    </recommendedName>
</protein>
<feature type="region of interest" description="Disordered" evidence="1">
    <location>
        <begin position="184"/>
        <end position="209"/>
    </location>
</feature>